<dbReference type="Gene3D" id="3.40.980.10">
    <property type="entry name" value="MoaB/Mog-like domain"/>
    <property type="match status" value="1"/>
</dbReference>
<dbReference type="InterPro" id="IPR036425">
    <property type="entry name" value="MoaB/Mog-like_dom_sf"/>
</dbReference>
<dbReference type="PIRSF" id="PIRSF006728">
    <property type="entry name" value="CinA"/>
    <property type="match status" value="1"/>
</dbReference>
<protein>
    <recommendedName>
        <fullName evidence="1">CinA-like protein</fullName>
    </recommendedName>
</protein>
<evidence type="ECO:0000313" key="3">
    <source>
        <dbReference type="EMBL" id="PZE16827.1"/>
    </source>
</evidence>
<dbReference type="InterPro" id="IPR036653">
    <property type="entry name" value="CinA-like_C"/>
</dbReference>
<dbReference type="AlphaFoldDB" id="A0A2W1MYA7"/>
<dbReference type="Pfam" id="PF18146">
    <property type="entry name" value="CinA_KH"/>
    <property type="match status" value="1"/>
</dbReference>
<evidence type="ECO:0000256" key="1">
    <source>
        <dbReference type="HAMAP-Rule" id="MF_00226"/>
    </source>
</evidence>
<dbReference type="PANTHER" id="PTHR13939:SF0">
    <property type="entry name" value="NMN AMIDOHYDROLASE-LIKE PROTEIN YFAY"/>
    <property type="match status" value="1"/>
</dbReference>
<keyword evidence="4" id="KW-1185">Reference proteome</keyword>
<dbReference type="PANTHER" id="PTHR13939">
    <property type="entry name" value="NICOTINAMIDE-NUCLEOTIDE AMIDOHYDROLASE PNCC"/>
    <property type="match status" value="1"/>
</dbReference>
<evidence type="ECO:0000259" key="2">
    <source>
        <dbReference type="SMART" id="SM00852"/>
    </source>
</evidence>
<organism evidence="3 4">
    <name type="scientific">Putridiphycobacter roseus</name>
    <dbReference type="NCBI Taxonomy" id="2219161"/>
    <lineage>
        <taxon>Bacteria</taxon>
        <taxon>Pseudomonadati</taxon>
        <taxon>Bacteroidota</taxon>
        <taxon>Flavobacteriia</taxon>
        <taxon>Flavobacteriales</taxon>
        <taxon>Crocinitomicaceae</taxon>
        <taxon>Putridiphycobacter</taxon>
    </lineage>
</organism>
<dbReference type="Pfam" id="PF02464">
    <property type="entry name" value="CinA"/>
    <property type="match status" value="1"/>
</dbReference>
<dbReference type="InterPro" id="IPR008136">
    <property type="entry name" value="CinA_C"/>
</dbReference>
<accession>A0A2W1MYA7</accession>
<evidence type="ECO:0000313" key="4">
    <source>
        <dbReference type="Proteomes" id="UP000249248"/>
    </source>
</evidence>
<comment type="caution">
    <text evidence="3">The sequence shown here is derived from an EMBL/GenBank/DDBJ whole genome shotgun (WGS) entry which is preliminary data.</text>
</comment>
<dbReference type="SUPFAM" id="SSF142433">
    <property type="entry name" value="CinA-like"/>
    <property type="match status" value="1"/>
</dbReference>
<dbReference type="CDD" id="cd00885">
    <property type="entry name" value="cinA"/>
    <property type="match status" value="1"/>
</dbReference>
<dbReference type="Pfam" id="PF00994">
    <property type="entry name" value="MoCF_biosynth"/>
    <property type="match status" value="1"/>
</dbReference>
<feature type="domain" description="MoaB/Mog" evidence="2">
    <location>
        <begin position="4"/>
        <end position="170"/>
    </location>
</feature>
<reference evidence="3 4" key="1">
    <citation type="submission" date="2018-06" db="EMBL/GenBank/DDBJ databases">
        <title>The draft genome sequence of Crocinitomix sp. SM1701.</title>
        <authorList>
            <person name="Zhang X."/>
        </authorList>
    </citation>
    <scope>NUCLEOTIDE SEQUENCE [LARGE SCALE GENOMIC DNA]</scope>
    <source>
        <strain evidence="3 4">SM1701</strain>
    </source>
</reference>
<dbReference type="InterPro" id="IPR050101">
    <property type="entry name" value="CinA"/>
</dbReference>
<dbReference type="SUPFAM" id="SSF53218">
    <property type="entry name" value="Molybdenum cofactor biosynthesis proteins"/>
    <property type="match status" value="1"/>
</dbReference>
<gene>
    <name evidence="3" type="ORF">DNU06_11255</name>
</gene>
<dbReference type="EMBL" id="QKSB01000006">
    <property type="protein sequence ID" value="PZE16827.1"/>
    <property type="molecule type" value="Genomic_DNA"/>
</dbReference>
<comment type="similarity">
    <text evidence="1">Belongs to the CinA family.</text>
</comment>
<dbReference type="RefSeq" id="WP_111063436.1">
    <property type="nucleotide sequence ID" value="NZ_JBHUCU010000007.1"/>
</dbReference>
<dbReference type="InterPro" id="IPR041424">
    <property type="entry name" value="CinA_KH"/>
</dbReference>
<dbReference type="OrthoDB" id="9801454at2"/>
<dbReference type="InterPro" id="IPR001453">
    <property type="entry name" value="MoaB/Mog_dom"/>
</dbReference>
<dbReference type="NCBIfam" id="TIGR00199">
    <property type="entry name" value="PncC_domain"/>
    <property type="match status" value="1"/>
</dbReference>
<proteinExistence type="inferred from homology"/>
<dbReference type="Proteomes" id="UP000249248">
    <property type="component" value="Unassembled WGS sequence"/>
</dbReference>
<sequence length="410" mass="44799">MQAKIITIGDEILVGQTVDTNATYIAKELNAIGIKVSEILSITDTEAHIIKSVDAAMEDNDFIILTGGLGPTNDDITKKVLTDYFDDELVLYPDILARIQEFFIGFNKPFLPVNKLQAMLPKKAEIIENDLGTASGMLFKKGKTLTFSMPGVPFEMKGLFAKFIEIVKSKYALGDFYHQTLLLAGIGESYLAEMIKDWEAISRDNGVGVAYLPSIGELKLRLTGTINQKEFIDQQIAYIQNTYPNYVVGNAEDKLENVIGELLLKTNKKLGTIESCTGGALAQKIVSVGGSSAYYEGSIVSYSYLLKENLVGVNKDVILKEGAVSEAVVREMAEKGRLKLGVDYCISISGVAGPDGGTEDKPVGTVWIAIATENITVAKRFNFGYNRSRNIQASVVAALNYLRLLMTNQI</sequence>
<dbReference type="SMART" id="SM00852">
    <property type="entry name" value="MoCF_biosynth"/>
    <property type="match status" value="1"/>
</dbReference>
<dbReference type="HAMAP" id="MF_00226_B">
    <property type="entry name" value="CinA_B"/>
    <property type="match status" value="1"/>
</dbReference>
<dbReference type="NCBIfam" id="TIGR00200">
    <property type="entry name" value="cinA_nterm"/>
    <property type="match status" value="1"/>
</dbReference>
<dbReference type="Gene3D" id="3.90.950.20">
    <property type="entry name" value="CinA-like"/>
    <property type="match status" value="1"/>
</dbReference>
<name>A0A2W1MYA7_9FLAO</name>
<dbReference type="InterPro" id="IPR008135">
    <property type="entry name" value="Competence-induced_CinA"/>
</dbReference>